<proteinExistence type="predicted"/>
<sequence>MKFKKRLCRCWDFDMKSQLKNWIIYMEYFIPRNKVRITKRTKSWPSASISQKMRCTIWTLIPVEAPALNPDIKCENVAKVTSDTASRKAVFTERLIYGHSVVVL</sequence>
<keyword evidence="2" id="KW-1185">Reference proteome</keyword>
<protein>
    <submittedName>
        <fullName evidence="1">Uncharacterized protein</fullName>
    </submittedName>
</protein>
<accession>A0A4Y2P067</accession>
<evidence type="ECO:0000313" key="2">
    <source>
        <dbReference type="Proteomes" id="UP000499080"/>
    </source>
</evidence>
<gene>
    <name evidence="1" type="ORF">AVEN_169896_1</name>
</gene>
<reference evidence="1 2" key="1">
    <citation type="journal article" date="2019" name="Sci. Rep.">
        <title>Orb-weaving spider Araneus ventricosus genome elucidates the spidroin gene catalogue.</title>
        <authorList>
            <person name="Kono N."/>
            <person name="Nakamura H."/>
            <person name="Ohtoshi R."/>
            <person name="Moran D.A.P."/>
            <person name="Shinohara A."/>
            <person name="Yoshida Y."/>
            <person name="Fujiwara M."/>
            <person name="Mori M."/>
            <person name="Tomita M."/>
            <person name="Arakawa K."/>
        </authorList>
    </citation>
    <scope>NUCLEOTIDE SEQUENCE [LARGE SCALE GENOMIC DNA]</scope>
</reference>
<evidence type="ECO:0000313" key="1">
    <source>
        <dbReference type="EMBL" id="GBN45305.1"/>
    </source>
</evidence>
<name>A0A4Y2P067_ARAVE</name>
<dbReference type="EMBL" id="BGPR01010282">
    <property type="protein sequence ID" value="GBN45305.1"/>
    <property type="molecule type" value="Genomic_DNA"/>
</dbReference>
<comment type="caution">
    <text evidence="1">The sequence shown here is derived from an EMBL/GenBank/DDBJ whole genome shotgun (WGS) entry which is preliminary data.</text>
</comment>
<dbReference type="Proteomes" id="UP000499080">
    <property type="component" value="Unassembled WGS sequence"/>
</dbReference>
<organism evidence="1 2">
    <name type="scientific">Araneus ventricosus</name>
    <name type="common">Orbweaver spider</name>
    <name type="synonym">Epeira ventricosa</name>
    <dbReference type="NCBI Taxonomy" id="182803"/>
    <lineage>
        <taxon>Eukaryota</taxon>
        <taxon>Metazoa</taxon>
        <taxon>Ecdysozoa</taxon>
        <taxon>Arthropoda</taxon>
        <taxon>Chelicerata</taxon>
        <taxon>Arachnida</taxon>
        <taxon>Araneae</taxon>
        <taxon>Araneomorphae</taxon>
        <taxon>Entelegynae</taxon>
        <taxon>Araneoidea</taxon>
        <taxon>Araneidae</taxon>
        <taxon>Araneus</taxon>
    </lineage>
</organism>
<dbReference type="AlphaFoldDB" id="A0A4Y2P067"/>